<dbReference type="EMBL" id="ML978984">
    <property type="protein sequence ID" value="KAF1925445.1"/>
    <property type="molecule type" value="Genomic_DNA"/>
</dbReference>
<evidence type="ECO:0000313" key="3">
    <source>
        <dbReference type="Proteomes" id="UP000800082"/>
    </source>
</evidence>
<dbReference type="GeneID" id="54346150"/>
<proteinExistence type="predicted"/>
<name>A0A6A5RB31_9PLEO</name>
<dbReference type="RefSeq" id="XP_033445697.1">
    <property type="nucleotide sequence ID" value="XM_033588503.1"/>
</dbReference>
<gene>
    <name evidence="2" type="ORF">M421DRAFT_242517</name>
</gene>
<feature type="compositionally biased region" description="Basic residues" evidence="1">
    <location>
        <begin position="44"/>
        <end position="56"/>
    </location>
</feature>
<feature type="region of interest" description="Disordered" evidence="1">
    <location>
        <begin position="44"/>
        <end position="64"/>
    </location>
</feature>
<dbReference type="Proteomes" id="UP000800082">
    <property type="component" value="Unassembled WGS sequence"/>
</dbReference>
<protein>
    <submittedName>
        <fullName evidence="2">Uncharacterized protein</fullName>
    </submittedName>
</protein>
<dbReference type="AlphaFoldDB" id="A0A6A5RB31"/>
<accession>A0A6A5RB31</accession>
<organism evidence="2 3">
    <name type="scientific">Didymella exigua CBS 183.55</name>
    <dbReference type="NCBI Taxonomy" id="1150837"/>
    <lineage>
        <taxon>Eukaryota</taxon>
        <taxon>Fungi</taxon>
        <taxon>Dikarya</taxon>
        <taxon>Ascomycota</taxon>
        <taxon>Pezizomycotina</taxon>
        <taxon>Dothideomycetes</taxon>
        <taxon>Pleosporomycetidae</taxon>
        <taxon>Pleosporales</taxon>
        <taxon>Pleosporineae</taxon>
        <taxon>Didymellaceae</taxon>
        <taxon>Didymella</taxon>
    </lineage>
</organism>
<keyword evidence="3" id="KW-1185">Reference proteome</keyword>
<sequence length="153" mass="16772">MRRTRAVPNTSDVSCDDEHPRRVRGIAIAMPRAPNFLNSRRVASYHRRPRHKAHSHSSHDRYSRTPLASDIHSHHKPFGLTLDFAPPAEPCCPAALALGALALSLRADTTRRAIDRSVLSKGAEALWLLARPKAALVSPLSDSGARHGAKVRS</sequence>
<evidence type="ECO:0000313" key="2">
    <source>
        <dbReference type="EMBL" id="KAF1925445.1"/>
    </source>
</evidence>
<evidence type="ECO:0000256" key="1">
    <source>
        <dbReference type="SAM" id="MobiDB-lite"/>
    </source>
</evidence>
<reference evidence="2" key="1">
    <citation type="journal article" date="2020" name="Stud. Mycol.">
        <title>101 Dothideomycetes genomes: a test case for predicting lifestyles and emergence of pathogens.</title>
        <authorList>
            <person name="Haridas S."/>
            <person name="Albert R."/>
            <person name="Binder M."/>
            <person name="Bloem J."/>
            <person name="Labutti K."/>
            <person name="Salamov A."/>
            <person name="Andreopoulos B."/>
            <person name="Baker S."/>
            <person name="Barry K."/>
            <person name="Bills G."/>
            <person name="Bluhm B."/>
            <person name="Cannon C."/>
            <person name="Castanera R."/>
            <person name="Culley D."/>
            <person name="Daum C."/>
            <person name="Ezra D."/>
            <person name="Gonzalez J."/>
            <person name="Henrissat B."/>
            <person name="Kuo A."/>
            <person name="Liang C."/>
            <person name="Lipzen A."/>
            <person name="Lutzoni F."/>
            <person name="Magnuson J."/>
            <person name="Mondo S."/>
            <person name="Nolan M."/>
            <person name="Ohm R."/>
            <person name="Pangilinan J."/>
            <person name="Park H.-J."/>
            <person name="Ramirez L."/>
            <person name="Alfaro M."/>
            <person name="Sun H."/>
            <person name="Tritt A."/>
            <person name="Yoshinaga Y."/>
            <person name="Zwiers L.-H."/>
            <person name="Turgeon B."/>
            <person name="Goodwin S."/>
            <person name="Spatafora J."/>
            <person name="Crous P."/>
            <person name="Grigoriev I."/>
        </authorList>
    </citation>
    <scope>NUCLEOTIDE SEQUENCE</scope>
    <source>
        <strain evidence="2">CBS 183.55</strain>
    </source>
</reference>